<gene>
    <name evidence="2" type="ORF">OLEA9_A103658</name>
</gene>
<dbReference type="OrthoDB" id="1730120at2759"/>
<keyword evidence="3" id="KW-1185">Reference proteome</keyword>
<evidence type="ECO:0000256" key="1">
    <source>
        <dbReference type="SAM" id="MobiDB-lite"/>
    </source>
</evidence>
<dbReference type="Pfam" id="PF14223">
    <property type="entry name" value="Retrotran_gag_2"/>
    <property type="match status" value="1"/>
</dbReference>
<proteinExistence type="predicted"/>
<sequence length="284" mass="33120">MRALLLKQKCAKAIDESWPDDMEETKKTELDETAWNFIFLHLSDNMLREIGETKTAAELWKKLEDTYLNKTMPNKVYLLKQFFCFKLDPSLDLEANIDRFNKLSRDLADCDEKLSKDQLAVVLLNLISDKYKDVKNAIKYGRETLIIDVIINALRNKELELKFEKRESVSGENLMVKSKPNPNPKMANFNKKPGHKKKVNLKDKMKNKTKGKKYFYCLSEGHFIKDYHKRLNDLKNKSNNDGGAALAYKNEYSIDEVYVVAHSTPSQEWIFDSSCTFHMCPKRE</sequence>
<dbReference type="Proteomes" id="UP000594638">
    <property type="component" value="Unassembled WGS sequence"/>
</dbReference>
<feature type="region of interest" description="Disordered" evidence="1">
    <location>
        <begin position="172"/>
        <end position="195"/>
    </location>
</feature>
<name>A0A8S0SX76_OLEEU</name>
<dbReference type="EMBL" id="CACTIH010005536">
    <property type="protein sequence ID" value="CAA2996849.1"/>
    <property type="molecule type" value="Genomic_DNA"/>
</dbReference>
<evidence type="ECO:0000313" key="3">
    <source>
        <dbReference type="Proteomes" id="UP000594638"/>
    </source>
</evidence>
<protein>
    <recommendedName>
        <fullName evidence="4">Retrovirus-related Pol polyprotein from transposon TNT 1-94</fullName>
    </recommendedName>
</protein>
<comment type="caution">
    <text evidence="2">The sequence shown here is derived from an EMBL/GenBank/DDBJ whole genome shotgun (WGS) entry which is preliminary data.</text>
</comment>
<dbReference type="Gramene" id="OE9A103658T1">
    <property type="protein sequence ID" value="OE9A103658C1"/>
    <property type="gene ID" value="OE9A103658"/>
</dbReference>
<evidence type="ECO:0008006" key="4">
    <source>
        <dbReference type="Google" id="ProtNLM"/>
    </source>
</evidence>
<organism evidence="2 3">
    <name type="scientific">Olea europaea subsp. europaea</name>
    <dbReference type="NCBI Taxonomy" id="158383"/>
    <lineage>
        <taxon>Eukaryota</taxon>
        <taxon>Viridiplantae</taxon>
        <taxon>Streptophyta</taxon>
        <taxon>Embryophyta</taxon>
        <taxon>Tracheophyta</taxon>
        <taxon>Spermatophyta</taxon>
        <taxon>Magnoliopsida</taxon>
        <taxon>eudicotyledons</taxon>
        <taxon>Gunneridae</taxon>
        <taxon>Pentapetalae</taxon>
        <taxon>asterids</taxon>
        <taxon>lamiids</taxon>
        <taxon>Lamiales</taxon>
        <taxon>Oleaceae</taxon>
        <taxon>Oleeae</taxon>
        <taxon>Olea</taxon>
    </lineage>
</organism>
<evidence type="ECO:0000313" key="2">
    <source>
        <dbReference type="EMBL" id="CAA2996849.1"/>
    </source>
</evidence>
<accession>A0A8S0SX76</accession>
<dbReference type="AlphaFoldDB" id="A0A8S0SX76"/>
<reference evidence="2 3" key="1">
    <citation type="submission" date="2019-12" db="EMBL/GenBank/DDBJ databases">
        <authorList>
            <person name="Alioto T."/>
            <person name="Alioto T."/>
            <person name="Gomez Garrido J."/>
        </authorList>
    </citation>
    <scope>NUCLEOTIDE SEQUENCE [LARGE SCALE GENOMIC DNA]</scope>
</reference>